<evidence type="ECO:0000313" key="1">
    <source>
        <dbReference type="EMBL" id="KAJ4022628.1"/>
    </source>
</evidence>
<organism evidence="1 2">
    <name type="scientific">Fusarium irregulare</name>
    <dbReference type="NCBI Taxonomy" id="2494466"/>
    <lineage>
        <taxon>Eukaryota</taxon>
        <taxon>Fungi</taxon>
        <taxon>Dikarya</taxon>
        <taxon>Ascomycota</taxon>
        <taxon>Pezizomycotina</taxon>
        <taxon>Sordariomycetes</taxon>
        <taxon>Hypocreomycetidae</taxon>
        <taxon>Hypocreales</taxon>
        <taxon>Nectriaceae</taxon>
        <taxon>Fusarium</taxon>
        <taxon>Fusarium incarnatum-equiseti species complex</taxon>
    </lineage>
</organism>
<gene>
    <name evidence="1" type="ORF">NW766_001671</name>
</gene>
<comment type="caution">
    <text evidence="1">The sequence shown here is derived from an EMBL/GenBank/DDBJ whole genome shotgun (WGS) entry which is preliminary data.</text>
</comment>
<proteinExistence type="predicted"/>
<dbReference type="OrthoDB" id="10468840at2759"/>
<keyword evidence="2" id="KW-1185">Reference proteome</keyword>
<protein>
    <submittedName>
        <fullName evidence="1">Uncharacterized protein</fullName>
    </submittedName>
</protein>
<dbReference type="Proteomes" id="UP001152130">
    <property type="component" value="Unassembled WGS sequence"/>
</dbReference>
<reference evidence="1" key="1">
    <citation type="submission" date="2022-10" db="EMBL/GenBank/DDBJ databases">
        <title>Fusarium specimens isolated from Avocado Roots.</title>
        <authorList>
            <person name="Stajich J."/>
            <person name="Roper C."/>
            <person name="Heimlech-Rivalta G."/>
        </authorList>
    </citation>
    <scope>NUCLEOTIDE SEQUENCE</scope>
    <source>
        <strain evidence="1">CF00143</strain>
    </source>
</reference>
<name>A0A9W8PZ31_9HYPO</name>
<evidence type="ECO:0000313" key="2">
    <source>
        <dbReference type="Proteomes" id="UP001152130"/>
    </source>
</evidence>
<dbReference type="EMBL" id="JAPDHF010000002">
    <property type="protein sequence ID" value="KAJ4022628.1"/>
    <property type="molecule type" value="Genomic_DNA"/>
</dbReference>
<accession>A0A9W8PZ31</accession>
<sequence length="149" mass="16778">MAGEADAQERLLLAAAPHASHLPPAEPQYMYLDSSGTTLSADVTGEVSTHEYIYDFRLRKVLNVITPIGDKTNDAKLHDKFVQYMRESKPKELEHAFAPFIKAKHFTYHTMLLELHGMEVGNRFGPMTRDEMADDLPFLRGSVCNDALL</sequence>
<dbReference type="AlphaFoldDB" id="A0A9W8PZ31"/>